<proteinExistence type="predicted"/>
<feature type="compositionally biased region" description="Basic residues" evidence="1">
    <location>
        <begin position="49"/>
        <end position="61"/>
    </location>
</feature>
<evidence type="ECO:0000256" key="1">
    <source>
        <dbReference type="SAM" id="MobiDB-lite"/>
    </source>
</evidence>
<dbReference type="Proteomes" id="UP001222325">
    <property type="component" value="Unassembled WGS sequence"/>
</dbReference>
<dbReference type="AlphaFoldDB" id="A0AAD6TLF6"/>
<evidence type="ECO:0000313" key="2">
    <source>
        <dbReference type="EMBL" id="KAJ7064413.1"/>
    </source>
</evidence>
<sequence length="265" mass="29147">MTQNKAVKWPVPSAHGPCRNGGSAEFETLLASSHHHCRRPRPRLAPAPPRRHLAAAPPRRHPTLDAAASRYPWEDPQFVRESLTTSSTTARSRPEAHANLARLPDAASAPISCIAPIAPIRRLGTSCLSSPATPPRWYASHIPEPARHAAQDAHPHVRGMSYPRPPSAPTPRPPLRSRVARPARANRLRLAQLRRGRAGLAVANDCEFLAFDAHLLTDLLCLRVPVSFICAAFRARRAHRRVPTRESRLNHSDHSNVFCATGRCG</sequence>
<feature type="region of interest" description="Disordered" evidence="1">
    <location>
        <begin position="1"/>
        <end position="20"/>
    </location>
</feature>
<comment type="caution">
    <text evidence="2">The sequence shown here is derived from an EMBL/GenBank/DDBJ whole genome shotgun (WGS) entry which is preliminary data.</text>
</comment>
<protein>
    <submittedName>
        <fullName evidence="2">Uncharacterized protein</fullName>
    </submittedName>
</protein>
<name>A0AAD6TLF6_9AGAR</name>
<keyword evidence="3" id="KW-1185">Reference proteome</keyword>
<accession>A0AAD6TLF6</accession>
<reference evidence="2" key="1">
    <citation type="submission" date="2023-03" db="EMBL/GenBank/DDBJ databases">
        <title>Massive genome expansion in bonnet fungi (Mycena s.s.) driven by repeated elements and novel gene families across ecological guilds.</title>
        <authorList>
            <consortium name="Lawrence Berkeley National Laboratory"/>
            <person name="Harder C.B."/>
            <person name="Miyauchi S."/>
            <person name="Viragh M."/>
            <person name="Kuo A."/>
            <person name="Thoen E."/>
            <person name="Andreopoulos B."/>
            <person name="Lu D."/>
            <person name="Skrede I."/>
            <person name="Drula E."/>
            <person name="Henrissat B."/>
            <person name="Morin E."/>
            <person name="Kohler A."/>
            <person name="Barry K."/>
            <person name="LaButti K."/>
            <person name="Morin E."/>
            <person name="Salamov A."/>
            <person name="Lipzen A."/>
            <person name="Mereny Z."/>
            <person name="Hegedus B."/>
            <person name="Baldrian P."/>
            <person name="Stursova M."/>
            <person name="Weitz H."/>
            <person name="Taylor A."/>
            <person name="Grigoriev I.V."/>
            <person name="Nagy L.G."/>
            <person name="Martin F."/>
            <person name="Kauserud H."/>
        </authorList>
    </citation>
    <scope>NUCLEOTIDE SEQUENCE</scope>
    <source>
        <strain evidence="2">CBHHK173m</strain>
    </source>
</reference>
<dbReference type="EMBL" id="JARJCN010000189">
    <property type="protein sequence ID" value="KAJ7064413.1"/>
    <property type="molecule type" value="Genomic_DNA"/>
</dbReference>
<feature type="compositionally biased region" description="Basic residues" evidence="1">
    <location>
        <begin position="33"/>
        <end position="42"/>
    </location>
</feature>
<evidence type="ECO:0000313" key="3">
    <source>
        <dbReference type="Proteomes" id="UP001222325"/>
    </source>
</evidence>
<feature type="compositionally biased region" description="Pro residues" evidence="1">
    <location>
        <begin position="163"/>
        <end position="174"/>
    </location>
</feature>
<organism evidence="2 3">
    <name type="scientific">Mycena belliarum</name>
    <dbReference type="NCBI Taxonomy" id="1033014"/>
    <lineage>
        <taxon>Eukaryota</taxon>
        <taxon>Fungi</taxon>
        <taxon>Dikarya</taxon>
        <taxon>Basidiomycota</taxon>
        <taxon>Agaricomycotina</taxon>
        <taxon>Agaricomycetes</taxon>
        <taxon>Agaricomycetidae</taxon>
        <taxon>Agaricales</taxon>
        <taxon>Marasmiineae</taxon>
        <taxon>Mycenaceae</taxon>
        <taxon>Mycena</taxon>
    </lineage>
</organism>
<gene>
    <name evidence="2" type="ORF">B0H15DRAFT_1028122</name>
</gene>
<feature type="region of interest" description="Disordered" evidence="1">
    <location>
        <begin position="147"/>
        <end position="183"/>
    </location>
</feature>
<feature type="region of interest" description="Disordered" evidence="1">
    <location>
        <begin position="33"/>
        <end position="62"/>
    </location>
</feature>